<dbReference type="SMART" id="SM00020">
    <property type="entry name" value="Tryp_SPc"/>
    <property type="match status" value="1"/>
</dbReference>
<keyword evidence="2" id="KW-0964">Secreted</keyword>
<dbReference type="Gene3D" id="2.40.10.10">
    <property type="entry name" value="Trypsin-like serine proteases"/>
    <property type="match status" value="1"/>
</dbReference>
<keyword evidence="5" id="KW-1015">Disulfide bond</keyword>
<dbReference type="PANTHER" id="PTHR24276">
    <property type="entry name" value="POLYSERASE-RELATED"/>
    <property type="match status" value="1"/>
</dbReference>
<dbReference type="Gene3D" id="2.20.110.10">
    <property type="entry name" value="Histone H3 K4-specific methyltransferase SET7/9 N-terminal domain"/>
    <property type="match status" value="1"/>
</dbReference>
<dbReference type="PROSITE" id="PS00135">
    <property type="entry name" value="TRYPSIN_SER"/>
    <property type="match status" value="1"/>
</dbReference>
<dbReference type="InterPro" id="IPR033116">
    <property type="entry name" value="TRYPSIN_SER"/>
</dbReference>
<organism evidence="10 11">
    <name type="scientific">Discostella pseudostelligera</name>
    <dbReference type="NCBI Taxonomy" id="259834"/>
    <lineage>
        <taxon>Eukaryota</taxon>
        <taxon>Sar</taxon>
        <taxon>Stramenopiles</taxon>
        <taxon>Ochrophyta</taxon>
        <taxon>Bacillariophyta</taxon>
        <taxon>Coscinodiscophyceae</taxon>
        <taxon>Thalassiosirophycidae</taxon>
        <taxon>Stephanodiscales</taxon>
        <taxon>Stephanodiscaceae</taxon>
        <taxon>Discostella</taxon>
    </lineage>
</organism>
<dbReference type="InterPro" id="IPR050430">
    <property type="entry name" value="Peptidase_S1"/>
</dbReference>
<dbReference type="SUPFAM" id="SSF50494">
    <property type="entry name" value="Trypsin-like serine proteases"/>
    <property type="match status" value="1"/>
</dbReference>
<evidence type="ECO:0000256" key="3">
    <source>
        <dbReference type="ARBA" id="ARBA00022729"/>
    </source>
</evidence>
<keyword evidence="4" id="KW-0843">Virulence</keyword>
<evidence type="ECO:0000259" key="9">
    <source>
        <dbReference type="PROSITE" id="PS50240"/>
    </source>
</evidence>
<dbReference type="Pfam" id="PF00089">
    <property type="entry name" value="Trypsin"/>
    <property type="match status" value="1"/>
</dbReference>
<keyword evidence="3" id="KW-0732">Signal</keyword>
<dbReference type="CDD" id="cd00190">
    <property type="entry name" value="Tryp_SPc"/>
    <property type="match status" value="1"/>
</dbReference>
<dbReference type="GO" id="GO:0005576">
    <property type="term" value="C:extracellular region"/>
    <property type="evidence" value="ECO:0007669"/>
    <property type="project" value="UniProtKB-SubCell"/>
</dbReference>
<dbReference type="AlphaFoldDB" id="A0ABD3N9Q7"/>
<dbReference type="FunFam" id="2.40.10.10:FF:000054">
    <property type="entry name" value="Complement C1r subcomponent"/>
    <property type="match status" value="1"/>
</dbReference>
<feature type="compositionally biased region" description="Polar residues" evidence="8">
    <location>
        <begin position="1123"/>
        <end position="1132"/>
    </location>
</feature>
<feature type="compositionally biased region" description="Polar residues" evidence="8">
    <location>
        <begin position="1141"/>
        <end position="1155"/>
    </location>
</feature>
<name>A0ABD3N9Q7_9STRA</name>
<feature type="region of interest" description="Disordered" evidence="8">
    <location>
        <begin position="1"/>
        <end position="50"/>
    </location>
</feature>
<feature type="coiled-coil region" evidence="7">
    <location>
        <begin position="238"/>
        <end position="300"/>
    </location>
</feature>
<evidence type="ECO:0000256" key="6">
    <source>
        <dbReference type="ARBA" id="ARBA00023180"/>
    </source>
</evidence>
<dbReference type="PROSITE" id="PS50240">
    <property type="entry name" value="TRYPSIN_DOM"/>
    <property type="match status" value="1"/>
</dbReference>
<evidence type="ECO:0000256" key="2">
    <source>
        <dbReference type="ARBA" id="ARBA00022525"/>
    </source>
</evidence>
<dbReference type="Proteomes" id="UP001530293">
    <property type="component" value="Unassembled WGS sequence"/>
</dbReference>
<dbReference type="InterPro" id="IPR009003">
    <property type="entry name" value="Peptidase_S1_PA"/>
</dbReference>
<gene>
    <name evidence="10" type="ORF">ACHAWU_010057</name>
</gene>
<feature type="region of interest" description="Disordered" evidence="8">
    <location>
        <begin position="371"/>
        <end position="393"/>
    </location>
</feature>
<proteinExistence type="predicted"/>
<keyword evidence="7" id="KW-0175">Coiled coil</keyword>
<evidence type="ECO:0000256" key="1">
    <source>
        <dbReference type="ARBA" id="ARBA00004613"/>
    </source>
</evidence>
<evidence type="ECO:0000256" key="8">
    <source>
        <dbReference type="SAM" id="MobiDB-lite"/>
    </source>
</evidence>
<sequence>MAMDQQKKLLFQNFKPARSVTQRDSQHEDTKPSPSPTGRTDRCHQIQPLPMTASDPDFLSQFESNRFQPNAKDVVSTRVQSQQYEKRNDFWNEPICLRLMPPALTSSNSQTINTKVTWTVPRFRLTESFLQEAIKRESSATHLLSHLFDSTTQSVILPSEDMQSQCRTSVIYDVIVTIADRIQHGGVLSRTGDSYYSGDMIFHIENVPKLSVSEQYEVLIEDIHRWLINGAICGDESVESHSMKIKTLKKTVKQLEKDMNNIHAVTIYTENGKAMVGSPLREAREAKVNQLQEIMQITKQHIIDTEQALISERAKHFSACELEITQLGSCSSEATTKNTMSFVVKLVCKEKKKDYYTNLICNKTNWSSETMYATGDRPSKTKSTKSNDGELTDGETLREERCVDVDKIRVVMLPNGFGVHEVYIEGNSIASSSVSNSEYGIIRSHHRLYHGHFHDGDYREGTLHTGCGVYTGTFQSNEPYNGTMKYSDKVVVTGEYALTPEVDDSPLGSNPYRRGLLHNGNVKVQYKDGATYEGEMQHGVITGTGVYKHPNDGVEINGGFINGMLRSNIDNRNIIGLLGSMMFGGKRLNGRVHHDISYYESGNTDSVGEELSVLNEIQHPNYDPDTVDNDFNLIFLSQAVSSSTTSVYLRLNNDNSLPYSGAPLTVVGWGDTNAAVDIQITSNVLMETVVYAMTNEVCAQSEGFVDSGNSQQQQLQQQQQSYTGLWGAITDNMMCAQADGTDACQGDSGGPLIMKGSDESGAADVLVGIVSWGLGCADASFPGVYSRVSAQYAWIQSKVCAFSKYPPEWFDCAAAAPVPAPPTLSPILEGKHQLLVTVTLDVNPTETGWRLSTLSEYDEADEVILYDMPAGSYTDADAGATFQYDVMVDTEQFYKMTIYETMGNGFGGTILVVDATTPEMTVLMYEPGFTDVSGTVESYGFYVGTSPPQVLTLNLVFDVFPHELAFDISSDDDGTIFALAWFGTFDSSYKTATATIPIYGPSAADRGYTLKLWDSKQDGICCQWGDGRYDLYLGDPNAGGKLLSGGSGDYGAVGTFPFVVMGDSSLMLSTSTSIPSAFVSMRPSNAPTLIPATDELPSEGPRVPTVASETTPTLAAAIVSAGSQNIPSSNPPDSAKDDATVPNSGTMNKSDGANNESDETVVSAAAYDTSSSTMCRIFTVWHVFVVVASSSWLIRS</sequence>
<comment type="subcellular location">
    <subcellularLocation>
        <location evidence="1">Secreted</location>
    </subcellularLocation>
</comment>
<evidence type="ECO:0000313" key="10">
    <source>
        <dbReference type="EMBL" id="KAL3771746.1"/>
    </source>
</evidence>
<accession>A0ABD3N9Q7</accession>
<protein>
    <recommendedName>
        <fullName evidence="9">Peptidase S1 domain-containing protein</fullName>
    </recommendedName>
</protein>
<reference evidence="10 11" key="1">
    <citation type="submission" date="2024-10" db="EMBL/GenBank/DDBJ databases">
        <title>Updated reference genomes for cyclostephanoid diatoms.</title>
        <authorList>
            <person name="Roberts W.R."/>
            <person name="Alverson A.J."/>
        </authorList>
    </citation>
    <scope>NUCLEOTIDE SEQUENCE [LARGE SCALE GENOMIC DNA]</scope>
    <source>
        <strain evidence="10 11">AJA232-27</strain>
    </source>
</reference>
<feature type="domain" description="Peptidase S1" evidence="9">
    <location>
        <begin position="491"/>
        <end position="800"/>
    </location>
</feature>
<keyword evidence="11" id="KW-1185">Reference proteome</keyword>
<dbReference type="InterPro" id="IPR001254">
    <property type="entry name" value="Trypsin_dom"/>
</dbReference>
<dbReference type="SUPFAM" id="SSF82185">
    <property type="entry name" value="Histone H3 K4-specific methyltransferase SET7/9 N-terminal domain"/>
    <property type="match status" value="1"/>
</dbReference>
<keyword evidence="6" id="KW-0325">Glycoprotein</keyword>
<evidence type="ECO:0000256" key="7">
    <source>
        <dbReference type="SAM" id="Coils"/>
    </source>
</evidence>
<dbReference type="PANTHER" id="PTHR24276:SF91">
    <property type="entry name" value="AT26814P-RELATED"/>
    <property type="match status" value="1"/>
</dbReference>
<feature type="region of interest" description="Disordered" evidence="8">
    <location>
        <begin position="1123"/>
        <end position="1157"/>
    </location>
</feature>
<dbReference type="EMBL" id="JALLBG020000021">
    <property type="protein sequence ID" value="KAL3771746.1"/>
    <property type="molecule type" value="Genomic_DNA"/>
</dbReference>
<dbReference type="InterPro" id="IPR043504">
    <property type="entry name" value="Peptidase_S1_PA_chymotrypsin"/>
</dbReference>
<comment type="caution">
    <text evidence="10">The sequence shown here is derived from an EMBL/GenBank/DDBJ whole genome shotgun (WGS) entry which is preliminary data.</text>
</comment>
<evidence type="ECO:0000256" key="5">
    <source>
        <dbReference type="ARBA" id="ARBA00023157"/>
    </source>
</evidence>
<evidence type="ECO:0000256" key="4">
    <source>
        <dbReference type="ARBA" id="ARBA00023026"/>
    </source>
</evidence>
<evidence type="ECO:0000313" key="11">
    <source>
        <dbReference type="Proteomes" id="UP001530293"/>
    </source>
</evidence>